<evidence type="ECO:0000256" key="4">
    <source>
        <dbReference type="ARBA" id="ARBA00022840"/>
    </source>
</evidence>
<evidence type="ECO:0000256" key="2">
    <source>
        <dbReference type="ARBA" id="ARBA00022598"/>
    </source>
</evidence>
<dbReference type="InterPro" id="IPR002315">
    <property type="entry name" value="tRNA-synt_gly"/>
</dbReference>
<evidence type="ECO:0000256" key="5">
    <source>
        <dbReference type="ARBA" id="ARBA00023146"/>
    </source>
</evidence>
<dbReference type="GO" id="GO:0005524">
    <property type="term" value="F:ATP binding"/>
    <property type="evidence" value="ECO:0007669"/>
    <property type="project" value="UniProtKB-KW"/>
</dbReference>
<accession>A0A497EJK6</accession>
<dbReference type="InterPro" id="IPR006195">
    <property type="entry name" value="aa-tRNA-synth_II"/>
</dbReference>
<dbReference type="AlphaFoldDB" id="A0A497EJK6"/>
<proteinExistence type="predicted"/>
<dbReference type="GO" id="GO:0005737">
    <property type="term" value="C:cytoplasm"/>
    <property type="evidence" value="ECO:0007669"/>
    <property type="project" value="InterPro"/>
</dbReference>
<dbReference type="GO" id="GO:0004820">
    <property type="term" value="F:glycine-tRNA ligase activity"/>
    <property type="evidence" value="ECO:0007669"/>
    <property type="project" value="UniProtKB-EC"/>
</dbReference>
<dbReference type="EMBL" id="QMQV01000215">
    <property type="protein sequence ID" value="RLE45986.1"/>
    <property type="molecule type" value="Genomic_DNA"/>
</dbReference>
<evidence type="ECO:0000313" key="9">
    <source>
        <dbReference type="Proteomes" id="UP000278475"/>
    </source>
</evidence>
<comment type="caution">
    <text evidence="8">The sequence shown here is derived from an EMBL/GenBank/DDBJ whole genome shotgun (WGS) entry which is preliminary data.</text>
</comment>
<dbReference type="SUPFAM" id="SSF55681">
    <property type="entry name" value="Class II aaRS and biotin synthetases"/>
    <property type="match status" value="1"/>
</dbReference>
<dbReference type="Pfam" id="PF03129">
    <property type="entry name" value="HGTP_anticodon"/>
    <property type="match status" value="1"/>
</dbReference>
<keyword evidence="4" id="KW-0067">ATP-binding</keyword>
<dbReference type="PANTHER" id="PTHR10745:SF0">
    <property type="entry name" value="GLYCINE--TRNA LIGASE"/>
    <property type="match status" value="1"/>
</dbReference>
<dbReference type="PROSITE" id="PS50862">
    <property type="entry name" value="AA_TRNA_LIGASE_II"/>
    <property type="match status" value="1"/>
</dbReference>
<protein>
    <recommendedName>
        <fullName evidence="1">glycine--tRNA ligase</fullName>
        <ecNumber evidence="1">6.1.1.14</ecNumber>
    </recommendedName>
    <alternativeName>
        <fullName evidence="6">Diadenosine tetraphosphate synthetase</fullName>
    </alternativeName>
</protein>
<feature type="domain" description="Aminoacyl-transfer RNA synthetases class-II family profile" evidence="7">
    <location>
        <begin position="1"/>
        <end position="361"/>
    </location>
</feature>
<dbReference type="Proteomes" id="UP000278475">
    <property type="component" value="Unassembled WGS sequence"/>
</dbReference>
<keyword evidence="5" id="KW-0030">Aminoacyl-tRNA synthetase</keyword>
<dbReference type="PANTHER" id="PTHR10745">
    <property type="entry name" value="GLYCYL-TRNA SYNTHETASE/DNA POLYMERASE SUBUNIT GAMMA-2"/>
    <property type="match status" value="1"/>
</dbReference>
<dbReference type="NCBIfam" id="NF003211">
    <property type="entry name" value="PRK04173.1"/>
    <property type="match status" value="1"/>
</dbReference>
<keyword evidence="3" id="KW-0547">Nucleotide-binding</keyword>
<dbReference type="Pfam" id="PF00587">
    <property type="entry name" value="tRNA-synt_2b"/>
    <property type="match status" value="1"/>
</dbReference>
<dbReference type="InterPro" id="IPR036621">
    <property type="entry name" value="Anticodon-bd_dom_sf"/>
</dbReference>
<evidence type="ECO:0000256" key="1">
    <source>
        <dbReference type="ARBA" id="ARBA00012829"/>
    </source>
</evidence>
<gene>
    <name evidence="8" type="primary">glyS</name>
    <name evidence="8" type="ORF">DRJ31_10550</name>
</gene>
<evidence type="ECO:0000313" key="8">
    <source>
        <dbReference type="EMBL" id="RLE45986.1"/>
    </source>
</evidence>
<evidence type="ECO:0000256" key="6">
    <source>
        <dbReference type="ARBA" id="ARBA00030057"/>
    </source>
</evidence>
<name>A0A497EJK6_9CREN</name>
<dbReference type="EC" id="6.1.1.14" evidence="1"/>
<dbReference type="InterPro" id="IPR027031">
    <property type="entry name" value="Gly-tRNA_synthase/POLG2"/>
</dbReference>
<dbReference type="Gene3D" id="3.30.930.10">
    <property type="entry name" value="Bira Bifunctional Protein, Domain 2"/>
    <property type="match status" value="1"/>
</dbReference>
<dbReference type="InterPro" id="IPR045864">
    <property type="entry name" value="aa-tRNA-synth_II/BPL/LPL"/>
</dbReference>
<dbReference type="InterPro" id="IPR002314">
    <property type="entry name" value="aa-tRNA-synt_IIb"/>
</dbReference>
<dbReference type="InterPro" id="IPR004154">
    <property type="entry name" value="Anticodon-bd"/>
</dbReference>
<organism evidence="8 9">
    <name type="scientific">Thermoproteota archaeon</name>
    <dbReference type="NCBI Taxonomy" id="2056631"/>
    <lineage>
        <taxon>Archaea</taxon>
        <taxon>Thermoproteota</taxon>
    </lineage>
</organism>
<evidence type="ECO:0000259" key="7">
    <source>
        <dbReference type="PROSITE" id="PS50862"/>
    </source>
</evidence>
<reference evidence="8 9" key="1">
    <citation type="submission" date="2018-06" db="EMBL/GenBank/DDBJ databases">
        <title>Extensive metabolic versatility and redundancy in microbially diverse, dynamic hydrothermal sediments.</title>
        <authorList>
            <person name="Dombrowski N."/>
            <person name="Teske A."/>
            <person name="Baker B.J."/>
        </authorList>
    </citation>
    <scope>NUCLEOTIDE SEQUENCE [LARGE SCALE GENOMIC DNA]</scope>
    <source>
        <strain evidence="8">B66_G16</strain>
    </source>
</reference>
<dbReference type="GO" id="GO:0006426">
    <property type="term" value="P:glycyl-tRNA aminoacylation"/>
    <property type="evidence" value="ECO:0007669"/>
    <property type="project" value="InterPro"/>
</dbReference>
<dbReference type="PRINTS" id="PR01043">
    <property type="entry name" value="TRNASYNTHGLY"/>
</dbReference>
<keyword evidence="2 8" id="KW-0436">Ligase</keyword>
<evidence type="ECO:0000256" key="3">
    <source>
        <dbReference type="ARBA" id="ARBA00022741"/>
    </source>
</evidence>
<dbReference type="Gene3D" id="3.40.50.800">
    <property type="entry name" value="Anticodon-binding domain"/>
    <property type="match status" value="1"/>
</dbReference>
<sequence length="464" mass="54000">MKDIERIVKEKGIECPECGGSLVNPSHFMTMFRTAIGPYTGNEAFLRPETAQGMFTEFRRLYIITRESLPLGIAQIGRGYRNEISPRQGPIRLREFDMMELEVFYDPKDSSCPYLAEVENVKINLLHEKLRLEGEEKPEEITIKDALENGYIISEWLAYFMGLAQEFLVKLGIPREKQRFKEKLPRERAHYSRQTFDQEVYLSRWGWVEVSGHADRSDYDLSRHMKMSGHDLTAKRYLKKPLVIEKKIVKPKIEIIKRTFSDVGKIMQEISRRKSEEILRDLEEKGYIQINDLKLDKSMFEIITEKEKISVERFIPYVAEPSFGLDRVSYAALEYAYQKRENRTILSLPPYIAPIEAAVFPIVDKPQFTEIALRIKEDLVKEGFKVIYEAKESIGRRYARVDEIGVPVAFTVDGQTIEDNTVTARDRDTWKQVRIKINDCGRLVKSLIRSGRFDKALELIGIHL</sequence>
<dbReference type="NCBIfam" id="TIGR00389">
    <property type="entry name" value="glyS_dimeric"/>
    <property type="match status" value="1"/>
</dbReference>
<dbReference type="SUPFAM" id="SSF52954">
    <property type="entry name" value="Class II aaRS ABD-related"/>
    <property type="match status" value="1"/>
</dbReference>